<organism evidence="1 2">
    <name type="scientific">Bradyrhizobium erythrophlei</name>
    <dbReference type="NCBI Taxonomy" id="1437360"/>
    <lineage>
        <taxon>Bacteria</taxon>
        <taxon>Pseudomonadati</taxon>
        <taxon>Pseudomonadota</taxon>
        <taxon>Alphaproteobacteria</taxon>
        <taxon>Hyphomicrobiales</taxon>
        <taxon>Nitrobacteraceae</taxon>
        <taxon>Bradyrhizobium</taxon>
    </lineage>
</organism>
<reference evidence="1 2" key="1">
    <citation type="submission" date="2016-11" db="EMBL/GenBank/DDBJ databases">
        <authorList>
            <person name="Jaros S."/>
            <person name="Januszkiewicz K."/>
            <person name="Wedrychowicz H."/>
        </authorList>
    </citation>
    <scope>NUCLEOTIDE SEQUENCE [LARGE SCALE GENOMIC DNA]</scope>
    <source>
        <strain evidence="1 2">GAS138</strain>
    </source>
</reference>
<dbReference type="Pfam" id="PF05015">
    <property type="entry name" value="HigB-like_toxin"/>
    <property type="match status" value="1"/>
</dbReference>
<dbReference type="OrthoDB" id="9801102at2"/>
<dbReference type="EMBL" id="LT670817">
    <property type="protein sequence ID" value="SHH64131.1"/>
    <property type="molecule type" value="Genomic_DNA"/>
</dbReference>
<dbReference type="Gene3D" id="3.30.2310.20">
    <property type="entry name" value="RelE-like"/>
    <property type="match status" value="1"/>
</dbReference>
<proteinExistence type="predicted"/>
<dbReference type="InterPro" id="IPR007711">
    <property type="entry name" value="HigB-1"/>
</dbReference>
<dbReference type="PANTHER" id="PTHR40266">
    <property type="entry name" value="TOXIN HIGB-1"/>
    <property type="match status" value="1"/>
</dbReference>
<name>A0A1M5UME2_9BRAD</name>
<evidence type="ECO:0000313" key="2">
    <source>
        <dbReference type="Proteomes" id="UP000189796"/>
    </source>
</evidence>
<protein>
    <submittedName>
        <fullName evidence="1">Proteic killer suppression protein</fullName>
    </submittedName>
</protein>
<evidence type="ECO:0000313" key="1">
    <source>
        <dbReference type="EMBL" id="SHH64131.1"/>
    </source>
</evidence>
<dbReference type="AlphaFoldDB" id="A0A1M5UME2"/>
<dbReference type="PANTHER" id="PTHR40266:SF2">
    <property type="entry name" value="TOXIN HIGB-1"/>
    <property type="match status" value="1"/>
</dbReference>
<dbReference type="Proteomes" id="UP000189796">
    <property type="component" value="Chromosome I"/>
</dbReference>
<dbReference type="SUPFAM" id="SSF143011">
    <property type="entry name" value="RelE-like"/>
    <property type="match status" value="1"/>
</dbReference>
<gene>
    <name evidence="1" type="ORF">SAMN05443248_5505</name>
</gene>
<dbReference type="InterPro" id="IPR035093">
    <property type="entry name" value="RelE/ParE_toxin_dom_sf"/>
</dbReference>
<accession>A0A1M5UME2</accession>
<dbReference type="RefSeq" id="WP_079604109.1">
    <property type="nucleotide sequence ID" value="NZ_LT670817.1"/>
</dbReference>
<sequence length="93" mass="10846">MIRNFADKATERLFRDGVCPARWRNIEAVALRKLDMVDAATRLDDLLSPPGNRLETLKGNRRGQHSIRINRQWRVCFRWTADGPEAVEIVDYH</sequence>